<evidence type="ECO:0008006" key="4">
    <source>
        <dbReference type="Google" id="ProtNLM"/>
    </source>
</evidence>
<keyword evidence="1" id="KW-0812">Transmembrane</keyword>
<evidence type="ECO:0000256" key="1">
    <source>
        <dbReference type="SAM" id="Phobius"/>
    </source>
</evidence>
<feature type="transmembrane region" description="Helical" evidence="1">
    <location>
        <begin position="91"/>
        <end position="122"/>
    </location>
</feature>
<protein>
    <recommendedName>
        <fullName evidence="4">Glycerophosphoryl diester phosphodiesterase membrane domain-containing protein</fullName>
    </recommendedName>
</protein>
<organism evidence="2 3">
    <name type="scientific">Allocoleopsis franciscana PCC 7113</name>
    <dbReference type="NCBI Taxonomy" id="1173027"/>
    <lineage>
        <taxon>Bacteria</taxon>
        <taxon>Bacillati</taxon>
        <taxon>Cyanobacteriota</taxon>
        <taxon>Cyanophyceae</taxon>
        <taxon>Coleofasciculales</taxon>
        <taxon>Coleofasciculaceae</taxon>
        <taxon>Allocoleopsis</taxon>
        <taxon>Allocoleopsis franciscana</taxon>
    </lineage>
</organism>
<dbReference type="HOGENOM" id="CLU_992947_0_0_3"/>
<dbReference type="OrthoDB" id="426215at2"/>
<dbReference type="eggNOG" id="COG1714">
    <property type="taxonomic scope" value="Bacteria"/>
</dbReference>
<dbReference type="KEGG" id="mic:Mic7113_2831"/>
<dbReference type="RefSeq" id="WP_015182763.1">
    <property type="nucleotide sequence ID" value="NC_019738.1"/>
</dbReference>
<evidence type="ECO:0000313" key="3">
    <source>
        <dbReference type="Proteomes" id="UP000010471"/>
    </source>
</evidence>
<dbReference type="EMBL" id="CP003630">
    <property type="protein sequence ID" value="AFZ18614.1"/>
    <property type="molecule type" value="Genomic_DNA"/>
</dbReference>
<feature type="transmembrane region" description="Helical" evidence="1">
    <location>
        <begin position="257"/>
        <end position="285"/>
    </location>
</feature>
<keyword evidence="3" id="KW-1185">Reference proteome</keyword>
<dbReference type="STRING" id="1173027.Mic7113_2831"/>
<reference evidence="2 3" key="1">
    <citation type="submission" date="2012-06" db="EMBL/GenBank/DDBJ databases">
        <title>Finished chromosome of genome of Microcoleus sp. PCC 7113.</title>
        <authorList>
            <consortium name="US DOE Joint Genome Institute"/>
            <person name="Gugger M."/>
            <person name="Coursin T."/>
            <person name="Rippka R."/>
            <person name="Tandeau De Marsac N."/>
            <person name="Huntemann M."/>
            <person name="Wei C.-L."/>
            <person name="Han J."/>
            <person name="Detter J.C."/>
            <person name="Han C."/>
            <person name="Tapia R."/>
            <person name="Chen A."/>
            <person name="Kyrpides N."/>
            <person name="Mavromatis K."/>
            <person name="Markowitz V."/>
            <person name="Szeto E."/>
            <person name="Ivanova N."/>
            <person name="Pagani I."/>
            <person name="Pati A."/>
            <person name="Goodwin L."/>
            <person name="Nordberg H.P."/>
            <person name="Cantor M.N."/>
            <person name="Hua S.X."/>
            <person name="Woyke T."/>
            <person name="Kerfeld C.A."/>
        </authorList>
    </citation>
    <scope>NUCLEOTIDE SEQUENCE [LARGE SCALE GENOMIC DNA]</scope>
    <source>
        <strain evidence="2 3">PCC 7113</strain>
    </source>
</reference>
<dbReference type="Proteomes" id="UP000010471">
    <property type="component" value="Chromosome"/>
</dbReference>
<sequence>MSENLNSPPLIQPLSIGNVVNVTINLYRANLQLYLKVSLLAYLWLLVPVYGWAKFLVNSALISRLAFCELMSQTESIKDARRYIKPRTWSFLLAAILLSVLLLLTLIISFILTGLFLAMTRMEQVMASFDPIADEVFVRNNILSAIFFLIILLLILLVFLACLFAPTLWLYSRFFISEVPLASETNINLITTLCRSWKLTKGYFWKIQIIIIVSFFLFLPLEILLYLGVELINFTTSRLMADLISSYPLMDSILVEMFSWAITLLNAVILLPFFQVIKAVIYYNLRLRREGLGLRLRPSVPYVSTDIT</sequence>
<dbReference type="PATRIC" id="fig|1173027.3.peg.3111"/>
<gene>
    <name evidence="2" type="ORF">Mic7113_2831</name>
</gene>
<keyword evidence="1" id="KW-1133">Transmembrane helix</keyword>
<keyword evidence="1" id="KW-0472">Membrane</keyword>
<feature type="transmembrane region" description="Helical" evidence="1">
    <location>
        <begin position="142"/>
        <end position="171"/>
    </location>
</feature>
<dbReference type="AlphaFoldDB" id="K9WFS9"/>
<accession>K9WFS9</accession>
<name>K9WFS9_9CYAN</name>
<evidence type="ECO:0000313" key="2">
    <source>
        <dbReference type="EMBL" id="AFZ18614.1"/>
    </source>
</evidence>
<feature type="transmembrane region" description="Helical" evidence="1">
    <location>
        <begin position="203"/>
        <end position="229"/>
    </location>
</feature>
<feature type="transmembrane region" description="Helical" evidence="1">
    <location>
        <begin position="33"/>
        <end position="53"/>
    </location>
</feature>
<proteinExistence type="predicted"/>